<dbReference type="Gene3D" id="3.90.10.10">
    <property type="entry name" value="Cytochrome C3"/>
    <property type="match status" value="2"/>
</dbReference>
<dbReference type="EMBL" id="PYSG01000002">
    <property type="protein sequence ID" value="PTA49842.1"/>
    <property type="molecule type" value="Genomic_DNA"/>
</dbReference>
<dbReference type="RefSeq" id="WP_107882383.1">
    <property type="nucleotide sequence ID" value="NZ_PYSG01000002.1"/>
</dbReference>
<dbReference type="SUPFAM" id="SSF48695">
    <property type="entry name" value="Multiheme cytochromes"/>
    <property type="match status" value="1"/>
</dbReference>
<dbReference type="InterPro" id="IPR036280">
    <property type="entry name" value="Multihaem_cyt_sf"/>
</dbReference>
<dbReference type="InterPro" id="IPR054337">
    <property type="entry name" value="Mtrc-MtrF-like_dom_II/IV"/>
</dbReference>
<dbReference type="Pfam" id="PF22112">
    <property type="entry name" value="OmcA-like_N"/>
    <property type="match status" value="1"/>
</dbReference>
<keyword evidence="6" id="KW-1185">Reference proteome</keyword>
<evidence type="ECO:0000256" key="2">
    <source>
        <dbReference type="SAM" id="SignalP"/>
    </source>
</evidence>
<dbReference type="InterPro" id="IPR051829">
    <property type="entry name" value="Multiheme_Cytochr_ET"/>
</dbReference>
<evidence type="ECO:0000313" key="6">
    <source>
        <dbReference type="Proteomes" id="UP000240506"/>
    </source>
</evidence>
<dbReference type="Proteomes" id="UP000240506">
    <property type="component" value="Unassembled WGS sequence"/>
</dbReference>
<sequence>MMKRFNFNSATKAMLGAGLLSLLLTACGGSDGKDGEDGKPGPVGLDVGQATTLKASLEGVKIDNGIVSVDIVLTNANGVPVTGLEQYAQVNSLGLGIAKLSPESGKGYKTPQWTSYINTVQAVNPARSLTNYTYTVGGVAKDVKFTPGDAIQANIESSCKTACLTVVDAGVYRYTFKANLSALNPIDGLDLTYDPALVHRITLELQTDGSKDAKLVNSHIDFLPSDNFKEAAATDTRTVVDLEANCIKCHNTNYSDTSSTAKPLALHGGKRIAIANCQVCHNSYSKDPETGASLDMGAMVHAIHKGTYTMVGYGGTIYDFSGTIPKAEYPLFREGKDVSERVTLPVSIGTCESCHSTDGKGPVDADNFKHHRGLACASCHMTGFNPVDNSEWLTPPEGQKDRGFVGNYFHYYATPEIDGIPGADLVNVFQNGGCAACHAAEGEEGSAKYHLAKTVVTKSIRDEYAYKLGNGTFDASGNKLTFTVQWHNDTAPNADTSVKALWLVAAALDKEYQIGYKASTFGTHPGRFSVNLVKEYPAITMAQTGNTLTYTIAGITQPDMIALKKGTLSAKLFVCADQSETKAVDCSDTTITHKTEVIIAANQANFAGISAGDSPFVARNVVASEAKCANCHGKQADFSVAHSRVRPTGSPDSGCSSCHTSEPNTAVALTDGSCVTCHNNSLTAVNSTGHSAGRAKDFSRGFDFKVMVHQIHANTRSGRFGSYTTDVTFPENPANCAVCHDKGQLNLATLGDKPVFIASTGEYSPTVAACASCHAPTAEGNSAVIGHFETNGGVYNGAAGTYTPGSETCATCHGEGKSSGVDKVHPVKY</sequence>
<evidence type="ECO:0000256" key="1">
    <source>
        <dbReference type="ARBA" id="ARBA00022729"/>
    </source>
</evidence>
<dbReference type="PANTHER" id="PTHR35038">
    <property type="entry name" value="DISSIMILATORY SULFITE REDUCTASE SIRA"/>
    <property type="match status" value="1"/>
</dbReference>
<gene>
    <name evidence="5" type="ORF">C9I43_04540</name>
</gene>
<evidence type="ECO:0000313" key="5">
    <source>
        <dbReference type="EMBL" id="PTA49842.1"/>
    </source>
</evidence>
<feature type="signal peptide" evidence="2">
    <location>
        <begin position="1"/>
        <end position="26"/>
    </location>
</feature>
<organism evidence="5 6">
    <name type="scientific">Shewanella morhuae</name>
    <dbReference type="NCBI Taxonomy" id="365591"/>
    <lineage>
        <taxon>Bacteria</taxon>
        <taxon>Pseudomonadati</taxon>
        <taxon>Pseudomonadota</taxon>
        <taxon>Gammaproteobacteria</taxon>
        <taxon>Alteromonadales</taxon>
        <taxon>Shewanellaceae</taxon>
        <taxon>Shewanella</taxon>
    </lineage>
</organism>
<evidence type="ECO:0000259" key="3">
    <source>
        <dbReference type="Pfam" id="PF22112"/>
    </source>
</evidence>
<dbReference type="InterPro" id="IPR054336">
    <property type="entry name" value="OmcA-like_N"/>
</dbReference>
<feature type="chain" id="PRO_5047073306" evidence="2">
    <location>
        <begin position="27"/>
        <end position="829"/>
    </location>
</feature>
<dbReference type="InterPro" id="IPR020014">
    <property type="entry name" value="Decahaem_cyt-c_OmcA/MtrC"/>
</dbReference>
<name>A0ABX5HUP6_9GAMM</name>
<feature type="domain" description="Outer membrane cytochrome MtrC/MtrF-like" evidence="4">
    <location>
        <begin position="237"/>
        <end position="450"/>
    </location>
</feature>
<feature type="domain" description="OmcA-like N-terminal" evidence="3">
    <location>
        <begin position="55"/>
        <end position="225"/>
    </location>
</feature>
<evidence type="ECO:0000259" key="4">
    <source>
        <dbReference type="Pfam" id="PF22113"/>
    </source>
</evidence>
<reference evidence="5 6" key="2">
    <citation type="submission" date="2018-04" db="EMBL/GenBank/DDBJ databases">
        <title>Genomic sequence of a freshwater isolate of Shewanella morhuae.</title>
        <authorList>
            <person name="Castillo D.E."/>
            <person name="Gram L."/>
        </authorList>
    </citation>
    <scope>NUCLEOTIDE SEQUENCE [LARGE SCALE GENOMIC DNA]</scope>
    <source>
        <strain evidence="5 6">CW7</strain>
    </source>
</reference>
<dbReference type="Pfam" id="PF22113">
    <property type="entry name" value="Mtrc-MtrF_II-IV_dom"/>
    <property type="match status" value="2"/>
</dbReference>
<protein>
    <submittedName>
        <fullName evidence="5">Cytochrome C</fullName>
    </submittedName>
</protein>
<keyword evidence="1 2" id="KW-0732">Signal</keyword>
<dbReference type="PROSITE" id="PS51257">
    <property type="entry name" value="PROKAR_LIPOPROTEIN"/>
    <property type="match status" value="1"/>
</dbReference>
<comment type="caution">
    <text evidence="5">The sequence shown here is derived from an EMBL/GenBank/DDBJ whole genome shotgun (WGS) entry which is preliminary data.</text>
</comment>
<dbReference type="NCBIfam" id="TIGR03507">
    <property type="entry name" value="decahem_SO1788"/>
    <property type="match status" value="1"/>
</dbReference>
<feature type="domain" description="Outer membrane cytochrome MtrC/MtrF-like" evidence="4">
    <location>
        <begin position="654"/>
        <end position="826"/>
    </location>
</feature>
<proteinExistence type="predicted"/>
<accession>A0ABX5HUP6</accession>
<reference evidence="5 6" key="1">
    <citation type="submission" date="2018-03" db="EMBL/GenBank/DDBJ databases">
        <authorList>
            <person name="Dailey F.E."/>
        </authorList>
    </citation>
    <scope>NUCLEOTIDE SEQUENCE [LARGE SCALE GENOMIC DNA]</scope>
    <source>
        <strain evidence="5 6">CW7</strain>
    </source>
</reference>